<dbReference type="EC" id="5.1.1.1" evidence="5"/>
<evidence type="ECO:0000259" key="4">
    <source>
        <dbReference type="PROSITE" id="PS50932"/>
    </source>
</evidence>
<name>A8F6R8_PSELT</name>
<gene>
    <name evidence="5" type="ordered locus">Tlet_1294</name>
</gene>
<dbReference type="SUPFAM" id="SSF47413">
    <property type="entry name" value="lambda repressor-like DNA-binding domains"/>
    <property type="match status" value="1"/>
</dbReference>
<dbReference type="InterPro" id="IPR000843">
    <property type="entry name" value="HTH_LacI"/>
</dbReference>
<dbReference type="InterPro" id="IPR010982">
    <property type="entry name" value="Lambda_DNA-bd_dom_sf"/>
</dbReference>
<dbReference type="Pfam" id="PF00356">
    <property type="entry name" value="LacI"/>
    <property type="match status" value="1"/>
</dbReference>
<dbReference type="PROSITE" id="PS50932">
    <property type="entry name" value="HTH_LACI_2"/>
    <property type="match status" value="1"/>
</dbReference>
<accession>A8F6R8</accession>
<dbReference type="KEGG" id="tle:Tlet_1294"/>
<reference evidence="5 6" key="1">
    <citation type="submission" date="2007-08" db="EMBL/GenBank/DDBJ databases">
        <title>Complete sequence of Thermotoga lettingae TMO.</title>
        <authorList>
            <consortium name="US DOE Joint Genome Institute"/>
            <person name="Copeland A."/>
            <person name="Lucas S."/>
            <person name="Lapidus A."/>
            <person name="Barry K."/>
            <person name="Glavina del Rio T."/>
            <person name="Dalin E."/>
            <person name="Tice H."/>
            <person name="Pitluck S."/>
            <person name="Foster B."/>
            <person name="Bruce D."/>
            <person name="Schmutz J."/>
            <person name="Larimer F."/>
            <person name="Land M."/>
            <person name="Hauser L."/>
            <person name="Kyrpides N."/>
            <person name="Mikhailova N."/>
            <person name="Nelson K."/>
            <person name="Gogarten J.P."/>
            <person name="Noll K."/>
            <person name="Richardson P."/>
        </authorList>
    </citation>
    <scope>NUCLEOTIDE SEQUENCE [LARGE SCALE GENOMIC DNA]</scope>
    <source>
        <strain evidence="6">ATCC BAA-301 / DSM 14385 / NBRC 107922 / TMO</strain>
    </source>
</reference>
<dbReference type="SMART" id="SM00354">
    <property type="entry name" value="HTH_LACI"/>
    <property type="match status" value="1"/>
</dbReference>
<keyword evidence="2" id="KW-0238">DNA-binding</keyword>
<dbReference type="eggNOG" id="COG1609">
    <property type="taxonomic scope" value="Bacteria"/>
</dbReference>
<keyword evidence="5" id="KW-0413">Isomerase</keyword>
<dbReference type="HOGENOM" id="CLU_037628_6_2_0"/>
<dbReference type="CDD" id="cd06267">
    <property type="entry name" value="PBP1_LacI_sugar_binding-like"/>
    <property type="match status" value="1"/>
</dbReference>
<dbReference type="Pfam" id="PF13377">
    <property type="entry name" value="Peripla_BP_3"/>
    <property type="match status" value="1"/>
</dbReference>
<dbReference type="Gene3D" id="3.40.50.2300">
    <property type="match status" value="2"/>
</dbReference>
<dbReference type="Proteomes" id="UP000002016">
    <property type="component" value="Chromosome"/>
</dbReference>
<feature type="domain" description="HTH lacI-type" evidence="4">
    <location>
        <begin position="6"/>
        <end position="60"/>
    </location>
</feature>
<dbReference type="Gene3D" id="1.10.260.40">
    <property type="entry name" value="lambda repressor-like DNA-binding domains"/>
    <property type="match status" value="1"/>
</dbReference>
<dbReference type="STRING" id="416591.Tlet_1294"/>
<dbReference type="OrthoDB" id="47944at2"/>
<keyword evidence="6" id="KW-1185">Reference proteome</keyword>
<evidence type="ECO:0000313" key="5">
    <source>
        <dbReference type="EMBL" id="ABV33852.1"/>
    </source>
</evidence>
<dbReference type="GO" id="GO:0003700">
    <property type="term" value="F:DNA-binding transcription factor activity"/>
    <property type="evidence" value="ECO:0007669"/>
    <property type="project" value="TreeGrafter"/>
</dbReference>
<dbReference type="InterPro" id="IPR028082">
    <property type="entry name" value="Peripla_BP_I"/>
</dbReference>
<sequence length="347" mass="39473">MKKRYATLKDIAKALGVSVTTVHKALNGHPDVSKETRKRVLEVTEKLGYIKNETASNLRTSGSNTIAFISSNISNPFYEQVIKGMNQAAEDFGYMLLITNLINDSRDDLVRSIEILMKKRIDGLIIAANMLALNHQDLRKYKIREFCVAFGTVFPPEEFDVVSPNNFKGGYIATKHLIESGCKKIAMLHSSNFEIEKNLNERFKGYLRALQDHNIEFSQELLFIQKQFMSKSYGTQSAYEILKEKLKTTQFDGLFCYNDETAYGAIEAIKESGLRIPEDIAVVGYDNLEFSRMISPQLTSITFDKYKLGYKAVEMLLERINHPELNPRIELIDVKIVVRESSKGGIR</sequence>
<dbReference type="PANTHER" id="PTHR30146:SF154">
    <property type="entry name" value="TRANSCRIPTION REGULATOR, MEMBER OF GALR FAMILY"/>
    <property type="match status" value="1"/>
</dbReference>
<dbReference type="EMBL" id="CP000812">
    <property type="protein sequence ID" value="ABV33852.1"/>
    <property type="molecule type" value="Genomic_DNA"/>
</dbReference>
<dbReference type="SUPFAM" id="SSF53822">
    <property type="entry name" value="Periplasmic binding protein-like I"/>
    <property type="match status" value="1"/>
</dbReference>
<proteinExistence type="predicted"/>
<reference evidence="5 6" key="2">
    <citation type="journal article" date="2009" name="Proc. Natl. Acad. Sci. U.S.A.">
        <title>On the chimeric nature, thermophilic origin, and phylogenetic placement of the Thermotogales.</title>
        <authorList>
            <person name="Zhaxybayeva O."/>
            <person name="Swithers K.S."/>
            <person name="Lapierre P."/>
            <person name="Fournier G.P."/>
            <person name="Bickhart D.M."/>
            <person name="DeBoy R.T."/>
            <person name="Nelson K.E."/>
            <person name="Nesbo C.L."/>
            <person name="Doolittle W.F."/>
            <person name="Gogarten J.P."/>
            <person name="Noll K.M."/>
        </authorList>
    </citation>
    <scope>NUCLEOTIDE SEQUENCE [LARGE SCALE GENOMIC DNA]</scope>
    <source>
        <strain evidence="6">ATCC BAA-301 / DSM 14385 / NBRC 107922 / TMO</strain>
    </source>
</reference>
<evidence type="ECO:0000256" key="2">
    <source>
        <dbReference type="ARBA" id="ARBA00023125"/>
    </source>
</evidence>
<dbReference type="AlphaFoldDB" id="A8F6R8"/>
<protein>
    <submittedName>
        <fullName evidence="5">Alanine racemase</fullName>
        <ecNumber evidence="5">5.1.1.1</ecNumber>
    </submittedName>
</protein>
<dbReference type="GO" id="GO:0000976">
    <property type="term" value="F:transcription cis-regulatory region binding"/>
    <property type="evidence" value="ECO:0007669"/>
    <property type="project" value="TreeGrafter"/>
</dbReference>
<keyword evidence="1" id="KW-0805">Transcription regulation</keyword>
<evidence type="ECO:0000256" key="3">
    <source>
        <dbReference type="ARBA" id="ARBA00023163"/>
    </source>
</evidence>
<organism evidence="5 6">
    <name type="scientific">Pseudothermotoga lettingae (strain ATCC BAA-301 / DSM 14385 / NBRC 107922 / TMO)</name>
    <name type="common">Thermotoga lettingae</name>
    <dbReference type="NCBI Taxonomy" id="416591"/>
    <lineage>
        <taxon>Bacteria</taxon>
        <taxon>Thermotogati</taxon>
        <taxon>Thermotogota</taxon>
        <taxon>Thermotogae</taxon>
        <taxon>Thermotogales</taxon>
        <taxon>Thermotogaceae</taxon>
        <taxon>Pseudothermotoga</taxon>
    </lineage>
</organism>
<dbReference type="GO" id="GO:0008784">
    <property type="term" value="F:alanine racemase activity"/>
    <property type="evidence" value="ECO:0007669"/>
    <property type="project" value="UniProtKB-EC"/>
</dbReference>
<evidence type="ECO:0000256" key="1">
    <source>
        <dbReference type="ARBA" id="ARBA00023015"/>
    </source>
</evidence>
<dbReference type="RefSeq" id="WP_012003328.1">
    <property type="nucleotide sequence ID" value="NC_009828.1"/>
</dbReference>
<dbReference type="PANTHER" id="PTHR30146">
    <property type="entry name" value="LACI-RELATED TRANSCRIPTIONAL REPRESSOR"/>
    <property type="match status" value="1"/>
</dbReference>
<keyword evidence="3" id="KW-0804">Transcription</keyword>
<dbReference type="CDD" id="cd01392">
    <property type="entry name" value="HTH_LacI"/>
    <property type="match status" value="1"/>
</dbReference>
<dbReference type="InterPro" id="IPR046335">
    <property type="entry name" value="LacI/GalR-like_sensor"/>
</dbReference>
<evidence type="ECO:0000313" key="6">
    <source>
        <dbReference type="Proteomes" id="UP000002016"/>
    </source>
</evidence>